<dbReference type="InterPro" id="IPR027267">
    <property type="entry name" value="AH/BAR_dom_sf"/>
</dbReference>
<organism evidence="4 5">
    <name type="scientific">Anthostomella pinea</name>
    <dbReference type="NCBI Taxonomy" id="933095"/>
    <lineage>
        <taxon>Eukaryota</taxon>
        <taxon>Fungi</taxon>
        <taxon>Dikarya</taxon>
        <taxon>Ascomycota</taxon>
        <taxon>Pezizomycotina</taxon>
        <taxon>Sordariomycetes</taxon>
        <taxon>Xylariomycetidae</taxon>
        <taxon>Xylariales</taxon>
        <taxon>Xylariaceae</taxon>
        <taxon>Anthostomella</taxon>
    </lineage>
</organism>
<evidence type="ECO:0000313" key="4">
    <source>
        <dbReference type="EMBL" id="CAJ2501217.1"/>
    </source>
</evidence>
<keyword evidence="2" id="KW-0175">Coiled coil</keyword>
<dbReference type="PANTHER" id="PTHR31962:SF4">
    <property type="entry name" value="PRIMARY COMPONENT OF EISOSOMES (EUROFUNG)"/>
    <property type="match status" value="1"/>
</dbReference>
<dbReference type="InterPro" id="IPR028245">
    <property type="entry name" value="PIL1/LSP1"/>
</dbReference>
<dbReference type="Pfam" id="PF13805">
    <property type="entry name" value="Pil1"/>
    <property type="match status" value="1"/>
</dbReference>
<sequence>MAFFFSNSKGVADLERLSMESTPRHHSSRSSFGSPYVNRSLSIRSGKSTPGPPSSTHGRKGFSFASLRGSTQPELSKRLYRLIKSTNNLVSSHEAAGKERDTIARELSEWGEQTQDDGVSDVSDKVGVILSELGVQEENYAHGIDEARGVLKTIRNTEKSVQPSRDNKGKIADEIQKLKIKEPQSTRLVVLEQELVRAEAENLVAEAQLTNVTRKKLKEAYDAEFLSVIERAEKQIILAKHGRRLLDLLDDTPVTPGDSRRAYEHGGTARQVLNDAEDDLKAWDKNRDDDHRAWGKGRDDSVRSANDGSRYDDGGRPVNDRVRSVNDGGRPVSSDYGETDQIVGKAHIGNHCAEGGEPGEAPTMAGALGYSANSGAQADDENVNPTIAAAREMENVELVK</sequence>
<dbReference type="AlphaFoldDB" id="A0AAI8VAR9"/>
<gene>
    <name evidence="4" type="ORF">KHLLAP_LOCUS1685</name>
</gene>
<name>A0AAI8VAR9_9PEZI</name>
<evidence type="ECO:0000256" key="1">
    <source>
        <dbReference type="ARBA" id="ARBA00022553"/>
    </source>
</evidence>
<feature type="region of interest" description="Disordered" evidence="3">
    <location>
        <begin position="287"/>
        <end position="380"/>
    </location>
</feature>
<feature type="coiled-coil region" evidence="2">
    <location>
        <begin position="188"/>
        <end position="215"/>
    </location>
</feature>
<dbReference type="Proteomes" id="UP001295740">
    <property type="component" value="Unassembled WGS sequence"/>
</dbReference>
<dbReference type="FunFam" id="1.20.1270.60:FF:000005">
    <property type="entry name" value="Sphingolipid long chain base-responsive pil1"/>
    <property type="match status" value="1"/>
</dbReference>
<dbReference type="Gene3D" id="1.20.1270.60">
    <property type="entry name" value="Arfaptin homology (AH) domain/BAR domain"/>
    <property type="match status" value="1"/>
</dbReference>
<accession>A0AAI8VAR9</accession>
<proteinExistence type="predicted"/>
<feature type="region of interest" description="Disordered" evidence="3">
    <location>
        <begin position="19"/>
        <end position="69"/>
    </location>
</feature>
<dbReference type="GO" id="GO:0008289">
    <property type="term" value="F:lipid binding"/>
    <property type="evidence" value="ECO:0007669"/>
    <property type="project" value="TreeGrafter"/>
</dbReference>
<comment type="caution">
    <text evidence="4">The sequence shown here is derived from an EMBL/GenBank/DDBJ whole genome shotgun (WGS) entry which is preliminary data.</text>
</comment>
<dbReference type="PANTHER" id="PTHR31962">
    <property type="entry name" value="SPHINGOLIPID LONG CHAIN BASE-RESPONSIVE PROTEIN PIL1"/>
    <property type="match status" value="1"/>
</dbReference>
<protein>
    <submittedName>
        <fullName evidence="4">Uu.00g040700.m01.CDS01</fullName>
    </submittedName>
</protein>
<feature type="region of interest" description="Disordered" evidence="3">
    <location>
        <begin position="252"/>
        <end position="273"/>
    </location>
</feature>
<evidence type="ECO:0000313" key="5">
    <source>
        <dbReference type="Proteomes" id="UP001295740"/>
    </source>
</evidence>
<dbReference type="GO" id="GO:0070941">
    <property type="term" value="P:eisosome assembly"/>
    <property type="evidence" value="ECO:0007669"/>
    <property type="project" value="TreeGrafter"/>
</dbReference>
<keyword evidence="5" id="KW-1185">Reference proteome</keyword>
<keyword evidence="1" id="KW-0597">Phosphoprotein</keyword>
<reference evidence="4" key="1">
    <citation type="submission" date="2023-10" db="EMBL/GenBank/DDBJ databases">
        <authorList>
            <person name="Hackl T."/>
        </authorList>
    </citation>
    <scope>NUCLEOTIDE SEQUENCE</scope>
</reference>
<dbReference type="GO" id="GO:0005886">
    <property type="term" value="C:plasma membrane"/>
    <property type="evidence" value="ECO:0007669"/>
    <property type="project" value="TreeGrafter"/>
</dbReference>
<feature type="compositionally biased region" description="Basic and acidic residues" evidence="3">
    <location>
        <begin position="309"/>
        <end position="324"/>
    </location>
</feature>
<feature type="compositionally biased region" description="Basic and acidic residues" evidence="3">
    <location>
        <begin position="287"/>
        <end position="302"/>
    </location>
</feature>
<feature type="compositionally biased region" description="Polar residues" evidence="3">
    <location>
        <begin position="29"/>
        <end position="43"/>
    </location>
</feature>
<dbReference type="GO" id="GO:0006897">
    <property type="term" value="P:endocytosis"/>
    <property type="evidence" value="ECO:0007669"/>
    <property type="project" value="TreeGrafter"/>
</dbReference>
<evidence type="ECO:0000256" key="2">
    <source>
        <dbReference type="SAM" id="Coils"/>
    </source>
</evidence>
<evidence type="ECO:0000256" key="3">
    <source>
        <dbReference type="SAM" id="MobiDB-lite"/>
    </source>
</evidence>
<dbReference type="EMBL" id="CAUWAG010000003">
    <property type="protein sequence ID" value="CAJ2501217.1"/>
    <property type="molecule type" value="Genomic_DNA"/>
</dbReference>
<dbReference type="GO" id="GO:0036286">
    <property type="term" value="C:eisosome filament"/>
    <property type="evidence" value="ECO:0007669"/>
    <property type="project" value="TreeGrafter"/>
</dbReference>